<proteinExistence type="predicted"/>
<organism evidence="1">
    <name type="scientific">Anguilla anguilla</name>
    <name type="common">European freshwater eel</name>
    <name type="synonym">Muraena anguilla</name>
    <dbReference type="NCBI Taxonomy" id="7936"/>
    <lineage>
        <taxon>Eukaryota</taxon>
        <taxon>Metazoa</taxon>
        <taxon>Chordata</taxon>
        <taxon>Craniata</taxon>
        <taxon>Vertebrata</taxon>
        <taxon>Euteleostomi</taxon>
        <taxon>Actinopterygii</taxon>
        <taxon>Neopterygii</taxon>
        <taxon>Teleostei</taxon>
        <taxon>Anguilliformes</taxon>
        <taxon>Anguillidae</taxon>
        <taxon>Anguilla</taxon>
    </lineage>
</organism>
<protein>
    <submittedName>
        <fullName evidence="1">Uncharacterized protein</fullName>
    </submittedName>
</protein>
<reference evidence="1" key="1">
    <citation type="submission" date="2014-11" db="EMBL/GenBank/DDBJ databases">
        <authorList>
            <person name="Amaro Gonzalez C."/>
        </authorList>
    </citation>
    <scope>NUCLEOTIDE SEQUENCE</scope>
</reference>
<reference evidence="1" key="2">
    <citation type="journal article" date="2015" name="Fish Shellfish Immunol.">
        <title>Early steps in the European eel (Anguilla anguilla)-Vibrio vulnificus interaction in the gills: Role of the RtxA13 toxin.</title>
        <authorList>
            <person name="Callol A."/>
            <person name="Pajuelo D."/>
            <person name="Ebbesson L."/>
            <person name="Teles M."/>
            <person name="MacKenzie S."/>
            <person name="Amaro C."/>
        </authorList>
    </citation>
    <scope>NUCLEOTIDE SEQUENCE</scope>
</reference>
<accession>A0A0E9VDA6</accession>
<evidence type="ECO:0000313" key="1">
    <source>
        <dbReference type="EMBL" id="JAH76032.1"/>
    </source>
</evidence>
<name>A0A0E9VDA6_ANGAN</name>
<dbReference type="EMBL" id="GBXM01032545">
    <property type="protein sequence ID" value="JAH76032.1"/>
    <property type="molecule type" value="Transcribed_RNA"/>
</dbReference>
<dbReference type="AlphaFoldDB" id="A0A0E9VDA6"/>
<sequence>MLQKGCENLSQHGIPYGAIVMPFSLVPGTPTQVRQPPTTQKKRLCRRKSAIQTFKEIRIITGSHIFTL</sequence>